<name>A0A679IL83_VARPD</name>
<sequence length="64" mass="5905">MEFQVKPIIAAVFAIALGALVSGCAGTGSAGSGANASGATGGSGVTVFGTIDASVSGATNKSSR</sequence>
<dbReference type="PROSITE" id="PS51257">
    <property type="entry name" value="PROKAR_LIPOPROTEIN"/>
    <property type="match status" value="1"/>
</dbReference>
<accession>A0A679IL83</accession>
<keyword evidence="1" id="KW-0732">Signal</keyword>
<organism evidence="2">
    <name type="scientific">Variovorax paradoxus</name>
    <dbReference type="NCBI Taxonomy" id="34073"/>
    <lineage>
        <taxon>Bacteria</taxon>
        <taxon>Pseudomonadati</taxon>
        <taxon>Pseudomonadota</taxon>
        <taxon>Betaproteobacteria</taxon>
        <taxon>Burkholderiales</taxon>
        <taxon>Comamonadaceae</taxon>
        <taxon>Variovorax</taxon>
    </lineage>
</organism>
<gene>
    <name evidence="2" type="ORF">VVAX_00410</name>
</gene>
<feature type="chain" id="PRO_5025508251" description="Lipoprotein" evidence="1">
    <location>
        <begin position="26"/>
        <end position="64"/>
    </location>
</feature>
<proteinExistence type="predicted"/>
<evidence type="ECO:0008006" key="3">
    <source>
        <dbReference type="Google" id="ProtNLM"/>
    </source>
</evidence>
<evidence type="ECO:0000313" key="2">
    <source>
        <dbReference type="EMBL" id="CAA2099781.1"/>
    </source>
</evidence>
<evidence type="ECO:0000256" key="1">
    <source>
        <dbReference type="SAM" id="SignalP"/>
    </source>
</evidence>
<reference evidence="2" key="1">
    <citation type="submission" date="2019-12" db="EMBL/GenBank/DDBJ databases">
        <authorList>
            <person name="Cremers G."/>
        </authorList>
    </citation>
    <scope>NUCLEOTIDE SEQUENCE</scope>
    <source>
        <strain evidence="2">Vvax</strain>
    </source>
</reference>
<dbReference type="EMBL" id="LR743507">
    <property type="protein sequence ID" value="CAA2099781.1"/>
    <property type="molecule type" value="Genomic_DNA"/>
</dbReference>
<dbReference type="AlphaFoldDB" id="A0A679IL83"/>
<feature type="signal peptide" evidence="1">
    <location>
        <begin position="1"/>
        <end position="25"/>
    </location>
</feature>
<protein>
    <recommendedName>
        <fullName evidence="3">Lipoprotein</fullName>
    </recommendedName>
</protein>